<evidence type="ECO:0000256" key="1">
    <source>
        <dbReference type="SAM" id="Coils"/>
    </source>
</evidence>
<keyword evidence="1" id="KW-0175">Coiled coil</keyword>
<organism evidence="3 4">
    <name type="scientific">Nocardia ninae NBRC 108245</name>
    <dbReference type="NCBI Taxonomy" id="1210091"/>
    <lineage>
        <taxon>Bacteria</taxon>
        <taxon>Bacillati</taxon>
        <taxon>Actinomycetota</taxon>
        <taxon>Actinomycetes</taxon>
        <taxon>Mycobacteriales</taxon>
        <taxon>Nocardiaceae</taxon>
        <taxon>Nocardia</taxon>
    </lineage>
</organism>
<feature type="compositionally biased region" description="Basic and acidic residues" evidence="2">
    <location>
        <begin position="409"/>
        <end position="421"/>
    </location>
</feature>
<protein>
    <submittedName>
        <fullName evidence="3">Uncharacterized protein</fullName>
    </submittedName>
</protein>
<feature type="region of interest" description="Disordered" evidence="2">
    <location>
        <begin position="409"/>
        <end position="451"/>
    </location>
</feature>
<feature type="compositionally biased region" description="Basic and acidic residues" evidence="2">
    <location>
        <begin position="648"/>
        <end position="663"/>
    </location>
</feature>
<dbReference type="Proteomes" id="UP000321424">
    <property type="component" value="Unassembled WGS sequence"/>
</dbReference>
<dbReference type="Gene3D" id="1.10.287.1490">
    <property type="match status" value="1"/>
</dbReference>
<dbReference type="OrthoDB" id="4531355at2"/>
<reference evidence="3 4" key="1">
    <citation type="submission" date="2019-07" db="EMBL/GenBank/DDBJ databases">
        <title>Whole genome shotgun sequence of Nocardia ninae NBRC 108245.</title>
        <authorList>
            <person name="Hosoyama A."/>
            <person name="Uohara A."/>
            <person name="Ohji S."/>
            <person name="Ichikawa N."/>
        </authorList>
    </citation>
    <scope>NUCLEOTIDE SEQUENCE [LARGE SCALE GENOMIC DNA]</scope>
    <source>
        <strain evidence="3 4">NBRC 108245</strain>
    </source>
</reference>
<feature type="coiled-coil region" evidence="1">
    <location>
        <begin position="484"/>
        <end position="548"/>
    </location>
</feature>
<sequence length="663" mass="76374">MTDRSPEDELVAEAVKFGRSFQQMLRLHAQAGSWLEKRRIRKQISSALREQRRTEQATRDHQLDWTQQMVDRYRVHAATVADRALNPNIDHERRYRDAKVLAEHADYLRSKIIENARLTPTEQGIALDGLDAATTFPQFEPGRLFNRAHKVKGIEALRYRAQVARVRDAIGVERPLPVRTTTQREFGPTWEQETVKPVSAHVGPFELFGYEDDQLREQQVSLSDWPRHRWFADREQAYDWTLEQLDRFSRDPHWHGEEFAVFVREAGTDRTQPEVVSGRIGMVTDEITEARDYHRRHRHADQQRTRQAQADTLDTGVIMPRFESTVRYHKPGTSRADEVSMLRGDHPDREHAARWAHETVRGLEIEPGTTISAATWTKNQHLPEYIASGTAAEVADEITQWRDRRGRFADIDQPQRVEHASVRSQQHARRDTSAPIVQSTGPVASTEDSDAEQQRFADIERQLTEISADRDRLGSRVEVLQRGLDAVTADRDEMRRKLTNAEGQIEALKNRNQRLAAEIGELRDRPGADAVAAERDRYQRERDEAVTKLAQRTPVQQRYGSRERVEFDKLGDTQRWSRETPAGEDGLTDADFAARKVFDEAIVEQMSADFAKVHGDIYDEPKLREFAREWLTNAADNQRNQPSSSGEGSERNGKRRNGIERGR</sequence>
<evidence type="ECO:0000256" key="2">
    <source>
        <dbReference type="SAM" id="MobiDB-lite"/>
    </source>
</evidence>
<evidence type="ECO:0000313" key="3">
    <source>
        <dbReference type="EMBL" id="GEM43339.1"/>
    </source>
</evidence>
<dbReference type="EMBL" id="BJXA01000094">
    <property type="protein sequence ID" value="GEM43339.1"/>
    <property type="molecule type" value="Genomic_DNA"/>
</dbReference>
<feature type="region of interest" description="Disordered" evidence="2">
    <location>
        <begin position="631"/>
        <end position="663"/>
    </location>
</feature>
<comment type="caution">
    <text evidence="3">The sequence shown here is derived from an EMBL/GenBank/DDBJ whole genome shotgun (WGS) entry which is preliminary data.</text>
</comment>
<dbReference type="RefSeq" id="WP_147141813.1">
    <property type="nucleotide sequence ID" value="NZ_BJXA01000094.1"/>
</dbReference>
<feature type="compositionally biased region" description="Polar residues" evidence="2">
    <location>
        <begin position="634"/>
        <end position="647"/>
    </location>
</feature>
<evidence type="ECO:0000313" key="4">
    <source>
        <dbReference type="Proteomes" id="UP000321424"/>
    </source>
</evidence>
<gene>
    <name evidence="3" type="ORF">NN4_78580</name>
</gene>
<dbReference type="AlphaFoldDB" id="A0A511MRY7"/>
<keyword evidence="4" id="KW-1185">Reference proteome</keyword>
<proteinExistence type="predicted"/>
<accession>A0A511MRY7</accession>
<name>A0A511MRY7_9NOCA</name>